<evidence type="ECO:0000256" key="7">
    <source>
        <dbReference type="HAMAP-Rule" id="MF_00415"/>
    </source>
</evidence>
<accession>A0A5D4GMQ3</accession>
<reference evidence="8 9" key="2">
    <citation type="submission" date="2019-09" db="EMBL/GenBank/DDBJ databases">
        <title>Mesorhizobium sp. MaA-C15 isolated from Microcystis aeruginosa.</title>
        <authorList>
            <person name="Jeong S.E."/>
            <person name="Jin H.M."/>
            <person name="Jeon C.O."/>
        </authorList>
    </citation>
    <scope>NUCLEOTIDE SEQUENCE [LARGE SCALE GENOMIC DNA]</scope>
    <source>
        <strain evidence="8 9">MaA-C15</strain>
    </source>
</reference>
<comment type="subcellular location">
    <subcellularLocation>
        <location evidence="7">Cell outer membrane</location>
        <topology evidence="7">Lipid-anchor</topology>
    </subcellularLocation>
    <subcellularLocation>
        <location evidence="7">Bacterial flagellum basal body</location>
    </subcellularLocation>
</comment>
<dbReference type="PANTHER" id="PTHR34933:SF1">
    <property type="entry name" value="FLAGELLAR L-RING PROTEIN"/>
    <property type="match status" value="1"/>
</dbReference>
<keyword evidence="7" id="KW-0449">Lipoprotein</keyword>
<evidence type="ECO:0000313" key="8">
    <source>
        <dbReference type="EMBL" id="TYR30106.1"/>
    </source>
</evidence>
<evidence type="ECO:0000256" key="1">
    <source>
        <dbReference type="ARBA" id="ARBA00002591"/>
    </source>
</evidence>
<evidence type="ECO:0000256" key="3">
    <source>
        <dbReference type="ARBA" id="ARBA00022729"/>
    </source>
</evidence>
<dbReference type="GO" id="GO:0003774">
    <property type="term" value="F:cytoskeletal motor activity"/>
    <property type="evidence" value="ECO:0007669"/>
    <property type="project" value="InterPro"/>
</dbReference>
<dbReference type="HAMAP" id="MF_00415">
    <property type="entry name" value="FlgH"/>
    <property type="match status" value="1"/>
</dbReference>
<keyword evidence="3 7" id="KW-0732">Signal</keyword>
<proteinExistence type="inferred from homology"/>
<dbReference type="GO" id="GO:0009427">
    <property type="term" value="C:bacterial-type flagellum basal body, distal rod, L ring"/>
    <property type="evidence" value="ECO:0007669"/>
    <property type="project" value="InterPro"/>
</dbReference>
<organism evidence="8 9">
    <name type="scientific">Neoaquamicrobium microcysteis</name>
    <dbReference type="NCBI Taxonomy" id="2682781"/>
    <lineage>
        <taxon>Bacteria</taxon>
        <taxon>Pseudomonadati</taxon>
        <taxon>Pseudomonadota</taxon>
        <taxon>Alphaproteobacteria</taxon>
        <taxon>Hyphomicrobiales</taxon>
        <taxon>Phyllobacteriaceae</taxon>
        <taxon>Neoaquamicrobium</taxon>
    </lineage>
</organism>
<dbReference type="NCBIfam" id="NF001305">
    <property type="entry name" value="PRK00249.1-5"/>
    <property type="match status" value="1"/>
</dbReference>
<protein>
    <recommendedName>
        <fullName evidence="7">Flagellar L-ring protein</fullName>
    </recommendedName>
    <alternativeName>
        <fullName evidence="7">Basal body L-ring protein</fullName>
    </alternativeName>
</protein>
<evidence type="ECO:0000256" key="2">
    <source>
        <dbReference type="ARBA" id="ARBA00006929"/>
    </source>
</evidence>
<keyword evidence="8" id="KW-0282">Flagellum</keyword>
<evidence type="ECO:0000256" key="6">
    <source>
        <dbReference type="ARBA" id="ARBA00023237"/>
    </source>
</evidence>
<dbReference type="PRINTS" id="PR01008">
    <property type="entry name" value="FLGLRINGFLGH"/>
</dbReference>
<keyword evidence="6 7" id="KW-0998">Cell outer membrane</keyword>
<comment type="function">
    <text evidence="1 7">Assembles around the rod to form the L-ring and probably protects the motor/basal body from shearing forces during rotation.</text>
</comment>
<dbReference type="EMBL" id="VSZS01000067">
    <property type="protein sequence ID" value="TYR30106.1"/>
    <property type="molecule type" value="Genomic_DNA"/>
</dbReference>
<name>A0A5D4GMQ3_9HYPH</name>
<keyword evidence="4 7" id="KW-0472">Membrane</keyword>
<dbReference type="InterPro" id="IPR000527">
    <property type="entry name" value="Flag_Lring"/>
</dbReference>
<keyword evidence="9" id="KW-1185">Reference proteome</keyword>
<comment type="caution">
    <text evidence="8">The sequence shown here is derived from an EMBL/GenBank/DDBJ whole genome shotgun (WGS) entry which is preliminary data.</text>
</comment>
<dbReference type="PROSITE" id="PS51257">
    <property type="entry name" value="PROKAR_LIPOPROTEIN"/>
    <property type="match status" value="1"/>
</dbReference>
<evidence type="ECO:0000256" key="4">
    <source>
        <dbReference type="ARBA" id="ARBA00023136"/>
    </source>
</evidence>
<dbReference type="Pfam" id="PF02107">
    <property type="entry name" value="FlgH"/>
    <property type="match status" value="1"/>
</dbReference>
<dbReference type="OrthoDB" id="9789227at2"/>
<sequence>MMRKPLLLITALALAGCSTVKEEVGVPPTLSPVGYGVGDSKAIYTYPTPPEPQVRKYSLWDDRQSKFFTDARALRAGDILTVDIRINDRARFRNESERSRTGSRGIGFGADLSWLGIGTGGEANAEVDSNTSSKGAGATARSEDIQLQVAAVVTEVLPNGNLVISGSQEVLVNAELRVLTITGIVRPSDIGAANTVSYERIAEARISYGGRGRLTEVQQPAYGHQILDNLLPF</sequence>
<keyword evidence="8" id="KW-0969">Cilium</keyword>
<keyword evidence="5 7" id="KW-0975">Bacterial flagellum</keyword>
<keyword evidence="8" id="KW-0966">Cell projection</keyword>
<gene>
    <name evidence="7" type="primary">flgH</name>
    <name evidence="8" type="ORF">FY036_19665</name>
</gene>
<dbReference type="Proteomes" id="UP000323258">
    <property type="component" value="Unassembled WGS sequence"/>
</dbReference>
<reference evidence="8 9" key="1">
    <citation type="submission" date="2019-08" db="EMBL/GenBank/DDBJ databases">
        <authorList>
            <person name="Seo Y.L."/>
        </authorList>
    </citation>
    <scope>NUCLEOTIDE SEQUENCE [LARGE SCALE GENOMIC DNA]</scope>
    <source>
        <strain evidence="8 9">MaA-C15</strain>
    </source>
</reference>
<dbReference type="GO" id="GO:0009279">
    <property type="term" value="C:cell outer membrane"/>
    <property type="evidence" value="ECO:0007669"/>
    <property type="project" value="UniProtKB-SubCell"/>
</dbReference>
<dbReference type="PANTHER" id="PTHR34933">
    <property type="entry name" value="FLAGELLAR L-RING PROTEIN"/>
    <property type="match status" value="1"/>
</dbReference>
<evidence type="ECO:0000313" key="9">
    <source>
        <dbReference type="Proteomes" id="UP000323258"/>
    </source>
</evidence>
<dbReference type="RefSeq" id="WP_148916464.1">
    <property type="nucleotide sequence ID" value="NZ_VSZS01000067.1"/>
</dbReference>
<dbReference type="GO" id="GO:0071973">
    <property type="term" value="P:bacterial-type flagellum-dependent cell motility"/>
    <property type="evidence" value="ECO:0007669"/>
    <property type="project" value="InterPro"/>
</dbReference>
<comment type="similarity">
    <text evidence="2 7">Belongs to the FlgH family.</text>
</comment>
<evidence type="ECO:0000256" key="5">
    <source>
        <dbReference type="ARBA" id="ARBA00023143"/>
    </source>
</evidence>
<comment type="subunit">
    <text evidence="7">The basal body constitutes a major portion of the flagellar organelle and consists of four rings (L,P,S, and M) mounted on a central rod.</text>
</comment>
<dbReference type="AlphaFoldDB" id="A0A5D4GMQ3"/>